<evidence type="ECO:0000313" key="1">
    <source>
        <dbReference type="EMBL" id="TKA00726.1"/>
    </source>
</evidence>
<proteinExistence type="predicted"/>
<name>A0A4U0RWP0_9ACTN</name>
<accession>A0A4U0RWP0</accession>
<comment type="caution">
    <text evidence="1">The sequence shown here is derived from an EMBL/GenBank/DDBJ whole genome shotgun (WGS) entry which is preliminary data.</text>
</comment>
<dbReference type="Proteomes" id="UP000305778">
    <property type="component" value="Unassembled WGS sequence"/>
</dbReference>
<dbReference type="RefSeq" id="WP_136729365.1">
    <property type="nucleotide sequence ID" value="NZ_SUMC01000081.1"/>
</dbReference>
<keyword evidence="2" id="KW-1185">Reference proteome</keyword>
<reference evidence="1 2" key="1">
    <citation type="submission" date="2019-04" db="EMBL/GenBank/DDBJ databases">
        <title>Streptomyces oryziradicis sp. nov., a novel actinomycete isolated from rhizosphere soil of rice (Oryza sativa L.).</title>
        <authorList>
            <person name="Li C."/>
        </authorList>
    </citation>
    <scope>NUCLEOTIDE SEQUENCE [LARGE SCALE GENOMIC DNA]</scope>
    <source>
        <strain evidence="1 2">NEAU-C40</strain>
    </source>
</reference>
<gene>
    <name evidence="1" type="ORF">FCI23_42155</name>
</gene>
<dbReference type="EMBL" id="SUMC01000081">
    <property type="protein sequence ID" value="TKA00726.1"/>
    <property type="molecule type" value="Genomic_DNA"/>
</dbReference>
<sequence length="126" mass="13921">MKRVQVTKSANGYLVGLSRAQRIFLSMIFEYLLGHSASDIDLEIQTGSDRDHIESLLGRLKSGAVEGGRTADEFTRGDLHSIHAALLAVREHLPSEVQFHTTITGFYREHAADLADSLVRSADRAE</sequence>
<protein>
    <submittedName>
        <fullName evidence="1">Uncharacterized protein</fullName>
    </submittedName>
</protein>
<dbReference type="AlphaFoldDB" id="A0A4U0RWP0"/>
<organism evidence="1 2">
    <name type="scientific">Actinacidiphila oryziradicis</name>
    <dbReference type="NCBI Taxonomy" id="2571141"/>
    <lineage>
        <taxon>Bacteria</taxon>
        <taxon>Bacillati</taxon>
        <taxon>Actinomycetota</taxon>
        <taxon>Actinomycetes</taxon>
        <taxon>Kitasatosporales</taxon>
        <taxon>Streptomycetaceae</taxon>
        <taxon>Actinacidiphila</taxon>
    </lineage>
</organism>
<evidence type="ECO:0000313" key="2">
    <source>
        <dbReference type="Proteomes" id="UP000305778"/>
    </source>
</evidence>